<accession>A0A4S2KNI9</accession>
<evidence type="ECO:0000256" key="1">
    <source>
        <dbReference type="SAM" id="MobiDB-lite"/>
    </source>
</evidence>
<keyword evidence="5" id="KW-1185">Reference proteome</keyword>
<keyword evidence="3" id="KW-0732">Signal</keyword>
<name>A0A4S2KNI9_9HYME</name>
<protein>
    <submittedName>
        <fullName evidence="4">Uncharacterized protein</fullName>
    </submittedName>
</protein>
<dbReference type="EMBL" id="QBLH01002119">
    <property type="protein sequence ID" value="TGZ49477.1"/>
    <property type="molecule type" value="Genomic_DNA"/>
</dbReference>
<feature type="transmembrane region" description="Helical" evidence="2">
    <location>
        <begin position="56"/>
        <end position="79"/>
    </location>
</feature>
<sequence>MRAIYLLALIAVVAILPESGVYSRKPSRQTDDQNAKSEKAASSINESHPLPSRKWISAWGIIALIIGIIVLSTITYYAFLLYPYLCKKEAAYDIIELTEVNSVCTVSDNVNNVPHMRVYCDSNDSNNVSNDASLNQ</sequence>
<feature type="region of interest" description="Disordered" evidence="1">
    <location>
        <begin position="23"/>
        <end position="48"/>
    </location>
</feature>
<reference evidence="4 5" key="1">
    <citation type="journal article" date="2019" name="Philos. Trans. R. Soc. Lond., B, Biol. Sci.">
        <title>Ant behaviour and brain gene expression of defending hosts depend on the ecological success of the intruding social parasite.</title>
        <authorList>
            <person name="Kaur R."/>
            <person name="Stoldt M."/>
            <person name="Jongepier E."/>
            <person name="Feldmeyer B."/>
            <person name="Menzel F."/>
            <person name="Bornberg-Bauer E."/>
            <person name="Foitzik S."/>
        </authorList>
    </citation>
    <scope>NUCLEOTIDE SEQUENCE [LARGE SCALE GENOMIC DNA]</scope>
    <source>
        <tissue evidence="4">Whole body</tissue>
    </source>
</reference>
<gene>
    <name evidence="4" type="ORF">DBV15_12382</name>
</gene>
<evidence type="ECO:0000313" key="5">
    <source>
        <dbReference type="Proteomes" id="UP000310200"/>
    </source>
</evidence>
<keyword evidence="2" id="KW-0472">Membrane</keyword>
<proteinExistence type="predicted"/>
<evidence type="ECO:0000313" key="4">
    <source>
        <dbReference type="EMBL" id="TGZ49477.1"/>
    </source>
</evidence>
<dbReference type="AlphaFoldDB" id="A0A4S2KNI9"/>
<feature type="chain" id="PRO_5020379777" evidence="3">
    <location>
        <begin position="24"/>
        <end position="136"/>
    </location>
</feature>
<organism evidence="4 5">
    <name type="scientific">Temnothorax longispinosus</name>
    <dbReference type="NCBI Taxonomy" id="300112"/>
    <lineage>
        <taxon>Eukaryota</taxon>
        <taxon>Metazoa</taxon>
        <taxon>Ecdysozoa</taxon>
        <taxon>Arthropoda</taxon>
        <taxon>Hexapoda</taxon>
        <taxon>Insecta</taxon>
        <taxon>Pterygota</taxon>
        <taxon>Neoptera</taxon>
        <taxon>Endopterygota</taxon>
        <taxon>Hymenoptera</taxon>
        <taxon>Apocrita</taxon>
        <taxon>Aculeata</taxon>
        <taxon>Formicoidea</taxon>
        <taxon>Formicidae</taxon>
        <taxon>Myrmicinae</taxon>
        <taxon>Temnothorax</taxon>
    </lineage>
</organism>
<dbReference type="Proteomes" id="UP000310200">
    <property type="component" value="Unassembled WGS sequence"/>
</dbReference>
<comment type="caution">
    <text evidence="4">The sequence shown here is derived from an EMBL/GenBank/DDBJ whole genome shotgun (WGS) entry which is preliminary data.</text>
</comment>
<feature type="signal peptide" evidence="3">
    <location>
        <begin position="1"/>
        <end position="23"/>
    </location>
</feature>
<evidence type="ECO:0000256" key="3">
    <source>
        <dbReference type="SAM" id="SignalP"/>
    </source>
</evidence>
<evidence type="ECO:0000256" key="2">
    <source>
        <dbReference type="SAM" id="Phobius"/>
    </source>
</evidence>
<feature type="compositionally biased region" description="Basic and acidic residues" evidence="1">
    <location>
        <begin position="28"/>
        <end position="39"/>
    </location>
</feature>
<keyword evidence="2" id="KW-0812">Transmembrane</keyword>
<keyword evidence="2" id="KW-1133">Transmembrane helix</keyword>